<evidence type="ECO:0000256" key="2">
    <source>
        <dbReference type="ARBA" id="ARBA00023136"/>
    </source>
</evidence>
<proteinExistence type="predicted"/>
<feature type="transmembrane region" description="Helical" evidence="4">
    <location>
        <begin position="62"/>
        <end position="87"/>
    </location>
</feature>
<feature type="compositionally biased region" description="Polar residues" evidence="3">
    <location>
        <begin position="1"/>
        <end position="14"/>
    </location>
</feature>
<feature type="compositionally biased region" description="Pro residues" evidence="3">
    <location>
        <begin position="47"/>
        <end position="56"/>
    </location>
</feature>
<dbReference type="GO" id="GO:0016020">
    <property type="term" value="C:membrane"/>
    <property type="evidence" value="ECO:0007669"/>
    <property type="project" value="UniProtKB-SubCell"/>
</dbReference>
<dbReference type="Proteomes" id="UP000193090">
    <property type="component" value="Unassembled WGS sequence"/>
</dbReference>
<evidence type="ECO:0000256" key="3">
    <source>
        <dbReference type="SAM" id="MobiDB-lite"/>
    </source>
</evidence>
<sequence>MADVATEQNDTTADTGARVRRRASRQAGPAGEAATARVVSTGRPAAPVLPPGPPARPQSHRMLVAAVAAATAFVLTAVLAGLVAVAARSQHRADAQADRQQRFVDTATQMVVNMFSYDQDHIDDSIDRWIHDLSGPLRDQFSQPGTVDMLKGLFVDTKADSEAVINAAALEGIDEDTDRASVLVAARVTATDVNDGVNQPSQPYRLRVIVQEDSTGAMTAYDLLWPNGGA</sequence>
<keyword evidence="4" id="KW-0812">Transmembrane</keyword>
<dbReference type="AlphaFoldDB" id="A0A1X2EIC7"/>
<evidence type="ECO:0000313" key="5">
    <source>
        <dbReference type="EMBL" id="ORX03124.1"/>
    </source>
</evidence>
<organism evidence="5 6">
    <name type="scientific">Mycolicibacillus trivialis</name>
    <dbReference type="NCBI Taxonomy" id="1798"/>
    <lineage>
        <taxon>Bacteria</taxon>
        <taxon>Bacillati</taxon>
        <taxon>Actinomycetota</taxon>
        <taxon>Actinomycetes</taxon>
        <taxon>Mycobacteriales</taxon>
        <taxon>Mycobacteriaceae</taxon>
        <taxon>Mycolicibacillus</taxon>
    </lineage>
</organism>
<dbReference type="RefSeq" id="WP_085110314.1">
    <property type="nucleotide sequence ID" value="NZ_LQPZ01000029.1"/>
</dbReference>
<dbReference type="PANTHER" id="PTHR37042:SF4">
    <property type="entry name" value="OUTER MEMBRANE PROTEIN RV1973"/>
    <property type="match status" value="1"/>
</dbReference>
<keyword evidence="4" id="KW-1133">Transmembrane helix</keyword>
<name>A0A1X2EIC7_9MYCO</name>
<evidence type="ECO:0008006" key="7">
    <source>
        <dbReference type="Google" id="ProtNLM"/>
    </source>
</evidence>
<evidence type="ECO:0000313" key="6">
    <source>
        <dbReference type="Proteomes" id="UP000193090"/>
    </source>
</evidence>
<comment type="caution">
    <text evidence="5">The sequence shown here is derived from an EMBL/GenBank/DDBJ whole genome shotgun (WGS) entry which is preliminary data.</text>
</comment>
<dbReference type="OrthoDB" id="4735442at2"/>
<reference evidence="5 6" key="1">
    <citation type="submission" date="2016-01" db="EMBL/GenBank/DDBJ databases">
        <title>The new phylogeny of the genus Mycobacterium.</title>
        <authorList>
            <person name="Tarcisio F."/>
            <person name="Conor M."/>
            <person name="Antonella G."/>
            <person name="Elisabetta G."/>
            <person name="Giulia F.S."/>
            <person name="Sara T."/>
            <person name="Anna F."/>
            <person name="Clotilde B."/>
            <person name="Roberto B."/>
            <person name="Veronica D.S."/>
            <person name="Fabio R."/>
            <person name="Monica P."/>
            <person name="Olivier J."/>
            <person name="Enrico T."/>
            <person name="Nicola S."/>
        </authorList>
    </citation>
    <scope>NUCLEOTIDE SEQUENCE [LARGE SCALE GENOMIC DNA]</scope>
    <source>
        <strain evidence="5 6">DSM 44153</strain>
    </source>
</reference>
<dbReference type="EMBL" id="LQPZ01000029">
    <property type="protein sequence ID" value="ORX03124.1"/>
    <property type="molecule type" value="Genomic_DNA"/>
</dbReference>
<dbReference type="PANTHER" id="PTHR37042">
    <property type="entry name" value="OUTER MEMBRANE PROTEIN RV1973"/>
    <property type="match status" value="1"/>
</dbReference>
<feature type="region of interest" description="Disordered" evidence="3">
    <location>
        <begin position="1"/>
        <end position="58"/>
    </location>
</feature>
<evidence type="ECO:0000256" key="1">
    <source>
        <dbReference type="ARBA" id="ARBA00004370"/>
    </source>
</evidence>
<keyword evidence="6" id="KW-1185">Reference proteome</keyword>
<evidence type="ECO:0000256" key="4">
    <source>
        <dbReference type="SAM" id="Phobius"/>
    </source>
</evidence>
<comment type="subcellular location">
    <subcellularLocation>
        <location evidence="1">Membrane</location>
    </subcellularLocation>
</comment>
<protein>
    <recommendedName>
        <fullName evidence="7">Mammalian cell entry protein</fullName>
    </recommendedName>
</protein>
<keyword evidence="2 4" id="KW-0472">Membrane</keyword>
<dbReference type="STRING" id="1798.AWC30_11400"/>
<gene>
    <name evidence="5" type="ORF">AWC30_11400</name>
</gene>
<accession>A0A1X2EIC7</accession>